<comment type="cofactor">
    <cofactor evidence="1">
        <name>Mg(2+)</name>
        <dbReference type="ChEBI" id="CHEBI:18420"/>
    </cofactor>
</comment>
<protein>
    <submittedName>
        <fullName evidence="7">NUDIX domain-containing protein</fullName>
    </submittedName>
</protein>
<comment type="caution">
    <text evidence="7">The sequence shown here is derived from an EMBL/GenBank/DDBJ whole genome shotgun (WGS) entry which is preliminary data.</text>
</comment>
<evidence type="ECO:0000259" key="6">
    <source>
        <dbReference type="PROSITE" id="PS51462"/>
    </source>
</evidence>
<dbReference type="CDD" id="cd04685">
    <property type="entry name" value="NUDIX_Hydrolase"/>
    <property type="match status" value="1"/>
</dbReference>
<dbReference type="PANTHER" id="PTHR43046:SF12">
    <property type="entry name" value="GDP-MANNOSE MANNOSYL HYDROLASE"/>
    <property type="match status" value="1"/>
</dbReference>
<dbReference type="Gene3D" id="3.90.79.10">
    <property type="entry name" value="Nucleoside Triphosphate Pyrophosphohydrolase"/>
    <property type="match status" value="1"/>
</dbReference>
<evidence type="ECO:0000256" key="5">
    <source>
        <dbReference type="RuleBase" id="RU003476"/>
    </source>
</evidence>
<dbReference type="InterPro" id="IPR020476">
    <property type="entry name" value="Nudix_hydrolase"/>
</dbReference>
<dbReference type="PRINTS" id="PR00502">
    <property type="entry name" value="NUDIXFAMILY"/>
</dbReference>
<evidence type="ECO:0000256" key="2">
    <source>
        <dbReference type="ARBA" id="ARBA00005582"/>
    </source>
</evidence>
<keyword evidence="8" id="KW-1185">Reference proteome</keyword>
<dbReference type="OrthoDB" id="9764897at2"/>
<dbReference type="EMBL" id="QQNA01000168">
    <property type="protein sequence ID" value="RDG36255.1"/>
    <property type="molecule type" value="Genomic_DNA"/>
</dbReference>
<dbReference type="InterPro" id="IPR000086">
    <property type="entry name" value="NUDIX_hydrolase_dom"/>
</dbReference>
<accession>A0A370B9Z3</accession>
<dbReference type="PANTHER" id="PTHR43046">
    <property type="entry name" value="GDP-MANNOSE MANNOSYL HYDROLASE"/>
    <property type="match status" value="1"/>
</dbReference>
<keyword evidence="4" id="KW-0460">Magnesium</keyword>
<dbReference type="Pfam" id="PF00293">
    <property type="entry name" value="NUDIX"/>
    <property type="match status" value="1"/>
</dbReference>
<gene>
    <name evidence="7" type="ORF">DVH02_20960</name>
</gene>
<dbReference type="InterPro" id="IPR015797">
    <property type="entry name" value="NUDIX_hydrolase-like_dom_sf"/>
</dbReference>
<dbReference type="InterPro" id="IPR020084">
    <property type="entry name" value="NUDIX_hydrolase_CS"/>
</dbReference>
<dbReference type="PROSITE" id="PS00893">
    <property type="entry name" value="NUDIX_BOX"/>
    <property type="match status" value="1"/>
</dbReference>
<evidence type="ECO:0000313" key="7">
    <source>
        <dbReference type="EMBL" id="RDG36255.1"/>
    </source>
</evidence>
<reference evidence="7 8" key="1">
    <citation type="submission" date="2018-07" db="EMBL/GenBank/DDBJ databases">
        <title>Streptomyces species from bats.</title>
        <authorList>
            <person name="Dunlap C."/>
        </authorList>
    </citation>
    <scope>NUCLEOTIDE SEQUENCE [LARGE SCALE GENOMIC DNA]</scope>
    <source>
        <strain evidence="7 8">AC230</strain>
    </source>
</reference>
<sequence length="155" mass="17274">MTTPPLRKAARVIALDDDHRVLLLHYDEGGSFWATPGGSLETGEDYDAAALRELHEELGVDEKDVALSGQLAERSQDHAVGGREVRQIERYFLAHLSPGDLDPARATQPDNIRAHRWWTLQELRSTRETVYPLGLSDLITDVLTAGVPEYPVVLH</sequence>
<proteinExistence type="inferred from homology"/>
<dbReference type="AlphaFoldDB" id="A0A370B9Z3"/>
<dbReference type="GO" id="GO:0016787">
    <property type="term" value="F:hydrolase activity"/>
    <property type="evidence" value="ECO:0007669"/>
    <property type="project" value="UniProtKB-KW"/>
</dbReference>
<name>A0A370B9Z3_9ACTN</name>
<dbReference type="Proteomes" id="UP000253741">
    <property type="component" value="Unassembled WGS sequence"/>
</dbReference>
<comment type="similarity">
    <text evidence="2 5">Belongs to the Nudix hydrolase family.</text>
</comment>
<feature type="domain" description="Nudix hydrolase" evidence="6">
    <location>
        <begin position="5"/>
        <end position="141"/>
    </location>
</feature>
<evidence type="ECO:0000256" key="1">
    <source>
        <dbReference type="ARBA" id="ARBA00001946"/>
    </source>
</evidence>
<dbReference type="SUPFAM" id="SSF55811">
    <property type="entry name" value="Nudix"/>
    <property type="match status" value="1"/>
</dbReference>
<keyword evidence="3 5" id="KW-0378">Hydrolase</keyword>
<dbReference type="PROSITE" id="PS51462">
    <property type="entry name" value="NUDIX"/>
    <property type="match status" value="1"/>
</dbReference>
<organism evidence="7 8">
    <name type="scientific">Streptomyces corynorhini</name>
    <dbReference type="NCBI Taxonomy" id="2282652"/>
    <lineage>
        <taxon>Bacteria</taxon>
        <taxon>Bacillati</taxon>
        <taxon>Actinomycetota</taxon>
        <taxon>Actinomycetes</taxon>
        <taxon>Kitasatosporales</taxon>
        <taxon>Streptomycetaceae</taxon>
        <taxon>Streptomyces</taxon>
    </lineage>
</organism>
<evidence type="ECO:0000256" key="3">
    <source>
        <dbReference type="ARBA" id="ARBA00022801"/>
    </source>
</evidence>
<evidence type="ECO:0000256" key="4">
    <source>
        <dbReference type="ARBA" id="ARBA00022842"/>
    </source>
</evidence>
<dbReference type="RefSeq" id="WP_114625368.1">
    <property type="nucleotide sequence ID" value="NZ_QQNA01000168.1"/>
</dbReference>
<evidence type="ECO:0000313" key="8">
    <source>
        <dbReference type="Proteomes" id="UP000253741"/>
    </source>
</evidence>